<evidence type="ECO:0000256" key="3">
    <source>
        <dbReference type="ARBA" id="ARBA00022723"/>
    </source>
</evidence>
<keyword evidence="6" id="KW-0833">Ubl conjugation pathway</keyword>
<proteinExistence type="predicted"/>
<dbReference type="PROSITE" id="PS51873">
    <property type="entry name" value="TRIAD"/>
    <property type="match status" value="1"/>
</dbReference>
<dbReference type="CDD" id="cd20339">
    <property type="entry name" value="BRcat_RBR_RNF216"/>
    <property type="match status" value="1"/>
</dbReference>
<dbReference type="InterPro" id="IPR013083">
    <property type="entry name" value="Znf_RING/FYVE/PHD"/>
</dbReference>
<evidence type="ECO:0000313" key="10">
    <source>
        <dbReference type="Proteomes" id="UP001162162"/>
    </source>
</evidence>
<evidence type="ECO:0000256" key="2">
    <source>
        <dbReference type="ARBA" id="ARBA00022679"/>
    </source>
</evidence>
<dbReference type="GO" id="GO:0008270">
    <property type="term" value="F:zinc ion binding"/>
    <property type="evidence" value="ECO:0007669"/>
    <property type="project" value="UniProtKB-KW"/>
</dbReference>
<sequence length="649" mass="74739">MAAVQICRKRRGLFYCLSIGIPINDPDDPTPDCAYCRQWRPLSVPVDLSSPKVTDLTNNNSIQDVSAAGSSTISNQINRVVDEKLVLKLFEMFPEACPRYIRDICNGKQWDEFDDIVSVILSNDAYPRRPQRIPSPAKEVDLEEQYEIIKELLPDADPAYLRMECEKYINDEKGLKQFINQAMELKNYPTMKEYLRMQQLSAQKKQYTTEFNVENFVQLFPDPKKTFKDPNRTIQVGAYAIHYLNAFFRNRYDKLPARTIQNILSQNNYKILASNKAFKELVKKGILMKSRRKITPLPEHIQNIPILQELAYLTHKKEIKAYIQEKKKKEKQERLETKKLGLMQTCQCCFDEEIMPNDTFSCPNGCSFCRDCIKQSCEVALGEGKTNFSCLSDCTAEFTLQTLQNALPPKMFSKLAQKKAIAEVKAAGIPELETCPFCDFATIPNETDKIFRCLNADCMKESCRGCKQPNHVPLKCEEVEVDEAVKARTYVENKMTEALLRECWKCHTKFYKEEGCNKMTCSCGAQMCYICKAPVTNYSHFNGIGGDKFNLCPLYSDTNSVNEQNVLQAAASAKAEIDPSKLKVDPTTDIKEHYKNRGKQLPREPHMDLLRVNNPGHLNHHHRPRHRRRENYFMHFGEILNQQQKKKTA</sequence>
<dbReference type="InterPro" id="IPR044066">
    <property type="entry name" value="TRIAD_supradom"/>
</dbReference>
<dbReference type="AlphaFoldDB" id="A0AAV8YDM8"/>
<evidence type="ECO:0000256" key="5">
    <source>
        <dbReference type="ARBA" id="ARBA00022771"/>
    </source>
</evidence>
<protein>
    <recommendedName>
        <fullName evidence="8">RING-type domain-containing protein</fullName>
    </recommendedName>
</protein>
<dbReference type="Pfam" id="PF26200">
    <property type="entry name" value="Rcat_RNF216"/>
    <property type="match status" value="1"/>
</dbReference>
<keyword evidence="3" id="KW-0479">Metal-binding</keyword>
<dbReference type="InterPro" id="IPR051628">
    <property type="entry name" value="LUBAC_E3_Ligases"/>
</dbReference>
<dbReference type="PANTHER" id="PTHR22770:SF47">
    <property type="entry name" value="E3 UBIQUITIN-PROTEIN LIGASE RNF216"/>
    <property type="match status" value="1"/>
</dbReference>
<evidence type="ECO:0000259" key="8">
    <source>
        <dbReference type="PROSITE" id="PS51873"/>
    </source>
</evidence>
<organism evidence="9 10">
    <name type="scientific">Aromia moschata</name>
    <dbReference type="NCBI Taxonomy" id="1265417"/>
    <lineage>
        <taxon>Eukaryota</taxon>
        <taxon>Metazoa</taxon>
        <taxon>Ecdysozoa</taxon>
        <taxon>Arthropoda</taxon>
        <taxon>Hexapoda</taxon>
        <taxon>Insecta</taxon>
        <taxon>Pterygota</taxon>
        <taxon>Neoptera</taxon>
        <taxon>Endopterygota</taxon>
        <taxon>Coleoptera</taxon>
        <taxon>Polyphaga</taxon>
        <taxon>Cucujiformia</taxon>
        <taxon>Chrysomeloidea</taxon>
        <taxon>Cerambycidae</taxon>
        <taxon>Cerambycinae</taxon>
        <taxon>Callichromatini</taxon>
        <taxon>Aromia</taxon>
    </lineage>
</organism>
<dbReference type="InterPro" id="IPR047546">
    <property type="entry name" value="Rcat_RBR_RNF216"/>
</dbReference>
<gene>
    <name evidence="9" type="ORF">NQ318_006734</name>
</gene>
<dbReference type="Gene3D" id="3.30.40.10">
    <property type="entry name" value="Zinc/RING finger domain, C3HC4 (zinc finger)"/>
    <property type="match status" value="1"/>
</dbReference>
<name>A0AAV8YDM8_9CUCU</name>
<dbReference type="InterPro" id="IPR047545">
    <property type="entry name" value="BRcat_RBR_RNF216"/>
</dbReference>
<reference evidence="9" key="1">
    <citation type="journal article" date="2023" name="Insect Mol. Biol.">
        <title>Genome sequencing provides insights into the evolution of gene families encoding plant cell wall-degrading enzymes in longhorned beetles.</title>
        <authorList>
            <person name="Shin N.R."/>
            <person name="Okamura Y."/>
            <person name="Kirsch R."/>
            <person name="Pauchet Y."/>
        </authorList>
    </citation>
    <scope>NUCLEOTIDE SEQUENCE</scope>
    <source>
        <strain evidence="9">AMC_N1</strain>
    </source>
</reference>
<dbReference type="Gene3D" id="1.20.120.1750">
    <property type="match status" value="1"/>
</dbReference>
<dbReference type="Proteomes" id="UP001162162">
    <property type="component" value="Unassembled WGS sequence"/>
</dbReference>
<keyword evidence="2" id="KW-0808">Transferase</keyword>
<keyword evidence="7" id="KW-0862">Zinc</keyword>
<dbReference type="SUPFAM" id="SSF57850">
    <property type="entry name" value="RING/U-box"/>
    <property type="match status" value="1"/>
</dbReference>
<evidence type="ECO:0000256" key="6">
    <source>
        <dbReference type="ARBA" id="ARBA00022786"/>
    </source>
</evidence>
<evidence type="ECO:0000256" key="7">
    <source>
        <dbReference type="ARBA" id="ARBA00022833"/>
    </source>
</evidence>
<keyword evidence="4" id="KW-0677">Repeat</keyword>
<evidence type="ECO:0000256" key="4">
    <source>
        <dbReference type="ARBA" id="ARBA00022737"/>
    </source>
</evidence>
<evidence type="ECO:0000256" key="1">
    <source>
        <dbReference type="ARBA" id="ARBA00004906"/>
    </source>
</evidence>
<feature type="domain" description="RING-type" evidence="8">
    <location>
        <begin position="342"/>
        <end position="551"/>
    </location>
</feature>
<evidence type="ECO:0000313" key="9">
    <source>
        <dbReference type="EMBL" id="KAJ8949309.1"/>
    </source>
</evidence>
<dbReference type="PANTHER" id="PTHR22770">
    <property type="entry name" value="UBIQUITIN CONJUGATING ENZYME 7 INTERACTING PROTEIN-RELATED"/>
    <property type="match status" value="1"/>
</dbReference>
<dbReference type="EMBL" id="JAPWTK010000120">
    <property type="protein sequence ID" value="KAJ8949309.1"/>
    <property type="molecule type" value="Genomic_DNA"/>
</dbReference>
<keyword evidence="10" id="KW-1185">Reference proteome</keyword>
<comment type="caution">
    <text evidence="9">The sequence shown here is derived from an EMBL/GenBank/DDBJ whole genome shotgun (WGS) entry which is preliminary data.</text>
</comment>
<keyword evidence="5" id="KW-0863">Zinc-finger</keyword>
<accession>A0AAV8YDM8</accession>
<comment type="pathway">
    <text evidence="1">Protein modification; protein ubiquitination.</text>
</comment>
<dbReference type="CDD" id="cd20353">
    <property type="entry name" value="Rcat_RBR_RNF216"/>
    <property type="match status" value="1"/>
</dbReference>
<dbReference type="GO" id="GO:0016740">
    <property type="term" value="F:transferase activity"/>
    <property type="evidence" value="ECO:0007669"/>
    <property type="project" value="UniProtKB-KW"/>
</dbReference>